<keyword evidence="3" id="KW-1185">Reference proteome</keyword>
<sequence>MLLIVILCSAFSLNAQVTGVWSQSGPSGEWQAQAGSVWVRVINLTGGNAVSFAEVMGCAGSYSNPAVNFNPSLRVLANTPAAGNISFGFFDGPSSNTPVVVSDPIVNLDRLGGGTNGGGPTRLTNSALFTLQGGLTFTELSENDVHFEVSPTSINRTVGTAIAALIAECGPAADPGAGTAAGSARVNGETSTISLNTSQAPGNTAAFDGADAVEFVFTGVNIFIDAQGDSGSAIAGLGGVAIPNVLSNDTLNSGPPTTGTVNLTEINSSNPGISLNTTTGEVNVDPSVIPGIYTLEYQICETAVPSNCETATATVVVSAPDPIDAMDDSYTATAEEGVTGITFSDVLANDTLNGATVDPADVTLTATPTAELSID</sequence>
<gene>
    <name evidence="2" type="ORF">ACFO5T_03850</name>
</gene>
<keyword evidence="1" id="KW-0732">Signal</keyword>
<feature type="chain" id="PRO_5046949892" evidence="1">
    <location>
        <begin position="18"/>
        <end position="375"/>
    </location>
</feature>
<proteinExistence type="predicted"/>
<comment type="caution">
    <text evidence="2">The sequence shown here is derived from an EMBL/GenBank/DDBJ whole genome shotgun (WGS) entry which is preliminary data.</text>
</comment>
<evidence type="ECO:0000313" key="3">
    <source>
        <dbReference type="Proteomes" id="UP001595878"/>
    </source>
</evidence>
<feature type="non-terminal residue" evidence="2">
    <location>
        <position position="375"/>
    </location>
</feature>
<evidence type="ECO:0000256" key="1">
    <source>
        <dbReference type="SAM" id="SignalP"/>
    </source>
</evidence>
<dbReference type="EMBL" id="JBHSHB010000007">
    <property type="protein sequence ID" value="MFC4689557.1"/>
    <property type="molecule type" value="Genomic_DNA"/>
</dbReference>
<accession>A0ABV9L838</accession>
<protein>
    <submittedName>
        <fullName evidence="2">Uncharacterized protein</fullName>
    </submittedName>
</protein>
<feature type="signal peptide" evidence="1">
    <location>
        <begin position="1"/>
        <end position="17"/>
    </location>
</feature>
<dbReference type="Proteomes" id="UP001595878">
    <property type="component" value="Unassembled WGS sequence"/>
</dbReference>
<name>A0ABV9L838_9FLAO</name>
<evidence type="ECO:0000313" key="2">
    <source>
        <dbReference type="EMBL" id="MFC4689557.1"/>
    </source>
</evidence>
<reference evidence="3" key="1">
    <citation type="journal article" date="2019" name="Int. J. Syst. Evol. Microbiol.">
        <title>The Global Catalogue of Microorganisms (GCM) 10K type strain sequencing project: providing services to taxonomists for standard genome sequencing and annotation.</title>
        <authorList>
            <consortium name="The Broad Institute Genomics Platform"/>
            <consortium name="The Broad Institute Genome Sequencing Center for Infectious Disease"/>
            <person name="Wu L."/>
            <person name="Ma J."/>
        </authorList>
    </citation>
    <scope>NUCLEOTIDE SEQUENCE [LARGE SCALE GENOMIC DNA]</scope>
    <source>
        <strain evidence="3">CGMCC 4.7427</strain>
    </source>
</reference>
<organism evidence="2 3">
    <name type="scientific">Dokdonia genika</name>
    <dbReference type="NCBI Taxonomy" id="308113"/>
    <lineage>
        <taxon>Bacteria</taxon>
        <taxon>Pseudomonadati</taxon>
        <taxon>Bacteroidota</taxon>
        <taxon>Flavobacteriia</taxon>
        <taxon>Flavobacteriales</taxon>
        <taxon>Flavobacteriaceae</taxon>
        <taxon>Dokdonia</taxon>
    </lineage>
</organism>